<comment type="caution">
    <text evidence="2">The sequence shown here is derived from an EMBL/GenBank/DDBJ whole genome shotgun (WGS) entry which is preliminary data.</text>
</comment>
<dbReference type="EMBL" id="LJUO01000009">
    <property type="protein sequence ID" value="KPK73450.1"/>
    <property type="molecule type" value="Genomic_DNA"/>
</dbReference>
<dbReference type="CDD" id="cd02214">
    <property type="entry name" value="cupin_MJ1618"/>
    <property type="match status" value="1"/>
</dbReference>
<dbReference type="InterPro" id="IPR052044">
    <property type="entry name" value="PKS_Associated_Protein"/>
</dbReference>
<sequence>MLVKQLHNCSQFEARDRSQLREIVNPNTDNIAIDYSLAWAQVRPGEQTIRHTLDCWEVYFILKGTGTMYIDKEKSLVNENDTVFIPPHAVQSIENTGNEPLEFLCIVSPPWQPDRERIVAQ</sequence>
<dbReference type="PANTHER" id="PTHR36114">
    <property type="entry name" value="16.7 KDA PROTEIN IN WHIE LOCUS"/>
    <property type="match status" value="1"/>
</dbReference>
<feature type="domain" description="Cupin type-2" evidence="1">
    <location>
        <begin position="41"/>
        <end position="107"/>
    </location>
</feature>
<gene>
    <name evidence="2" type="ORF">AMJ87_01720</name>
</gene>
<dbReference type="Proteomes" id="UP000051096">
    <property type="component" value="Unassembled WGS sequence"/>
</dbReference>
<evidence type="ECO:0000313" key="3">
    <source>
        <dbReference type="Proteomes" id="UP000051096"/>
    </source>
</evidence>
<name>A0A0S8GP82_UNCW3</name>
<dbReference type="SUPFAM" id="SSF51182">
    <property type="entry name" value="RmlC-like cupins"/>
    <property type="match status" value="1"/>
</dbReference>
<reference evidence="2 3" key="1">
    <citation type="journal article" date="2015" name="Microbiome">
        <title>Genomic resolution of linkages in carbon, nitrogen, and sulfur cycling among widespread estuary sediment bacteria.</title>
        <authorList>
            <person name="Baker B.J."/>
            <person name="Lazar C.S."/>
            <person name="Teske A.P."/>
            <person name="Dick G.J."/>
        </authorList>
    </citation>
    <scope>NUCLEOTIDE SEQUENCE [LARGE SCALE GENOMIC DNA]</scope>
    <source>
        <strain evidence="2">SM23_60</strain>
    </source>
</reference>
<dbReference type="AlphaFoldDB" id="A0A0S8GP82"/>
<dbReference type="Gene3D" id="2.60.120.10">
    <property type="entry name" value="Jelly Rolls"/>
    <property type="match status" value="1"/>
</dbReference>
<dbReference type="InterPro" id="IPR011051">
    <property type="entry name" value="RmlC_Cupin_sf"/>
</dbReference>
<organism evidence="2 3">
    <name type="scientific">candidate division WOR_3 bacterium SM23_60</name>
    <dbReference type="NCBI Taxonomy" id="1703780"/>
    <lineage>
        <taxon>Bacteria</taxon>
        <taxon>Bacteria division WOR-3</taxon>
    </lineage>
</organism>
<evidence type="ECO:0000259" key="1">
    <source>
        <dbReference type="Pfam" id="PF07883"/>
    </source>
</evidence>
<dbReference type="PANTHER" id="PTHR36114:SF1">
    <property type="entry name" value="16.7 KDA PROTEIN IN WHIE LOCUS"/>
    <property type="match status" value="1"/>
</dbReference>
<proteinExistence type="predicted"/>
<accession>A0A0S8GP82</accession>
<dbReference type="Pfam" id="PF07883">
    <property type="entry name" value="Cupin_2"/>
    <property type="match status" value="1"/>
</dbReference>
<dbReference type="InterPro" id="IPR013096">
    <property type="entry name" value="Cupin_2"/>
</dbReference>
<protein>
    <recommendedName>
        <fullName evidence="1">Cupin type-2 domain-containing protein</fullName>
    </recommendedName>
</protein>
<evidence type="ECO:0000313" key="2">
    <source>
        <dbReference type="EMBL" id="KPK73450.1"/>
    </source>
</evidence>
<dbReference type="InterPro" id="IPR014710">
    <property type="entry name" value="RmlC-like_jellyroll"/>
</dbReference>